<feature type="domain" description="ABC transporter" evidence="11">
    <location>
        <begin position="343"/>
        <end position="579"/>
    </location>
</feature>
<keyword evidence="6" id="KW-0067">ATP-binding</keyword>
<dbReference type="Pfam" id="PF00664">
    <property type="entry name" value="ABC_membrane"/>
    <property type="match status" value="2"/>
</dbReference>
<dbReference type="InterPro" id="IPR017871">
    <property type="entry name" value="ABC_transporter-like_CS"/>
</dbReference>
<evidence type="ECO:0000256" key="8">
    <source>
        <dbReference type="ARBA" id="ARBA00023136"/>
    </source>
</evidence>
<dbReference type="InterPro" id="IPR003593">
    <property type="entry name" value="AAA+_ATPase"/>
</dbReference>
<dbReference type="PROSITE" id="PS50929">
    <property type="entry name" value="ABC_TM1F"/>
    <property type="match status" value="2"/>
</dbReference>
<dbReference type="GO" id="GO:0005524">
    <property type="term" value="F:ATP binding"/>
    <property type="evidence" value="ECO:0007669"/>
    <property type="project" value="UniProtKB-KW"/>
</dbReference>
<dbReference type="PROSITE" id="PS00211">
    <property type="entry name" value="ABC_TRANSPORTER_1"/>
    <property type="match status" value="2"/>
</dbReference>
<keyword evidence="3 10" id="KW-0812">Transmembrane</keyword>
<dbReference type="SUPFAM" id="SSF90123">
    <property type="entry name" value="ABC transporter transmembrane region"/>
    <property type="match status" value="2"/>
</dbReference>
<feature type="transmembrane region" description="Helical" evidence="10">
    <location>
        <begin position="650"/>
        <end position="675"/>
    </location>
</feature>
<keyword evidence="7 10" id="KW-1133">Transmembrane helix</keyword>
<keyword evidence="5" id="KW-0547">Nucleotide-binding</keyword>
<keyword evidence="2" id="KW-0813">Transport</keyword>
<gene>
    <name evidence="13" type="ORF">ACJIZ3_005212</name>
</gene>
<evidence type="ECO:0000256" key="7">
    <source>
        <dbReference type="ARBA" id="ARBA00022989"/>
    </source>
</evidence>
<dbReference type="InterPro" id="IPR003439">
    <property type="entry name" value="ABC_transporter-like_ATP-bd"/>
</dbReference>
<evidence type="ECO:0000313" key="14">
    <source>
        <dbReference type="Proteomes" id="UP001634393"/>
    </source>
</evidence>
<evidence type="ECO:0000259" key="11">
    <source>
        <dbReference type="PROSITE" id="PS50893"/>
    </source>
</evidence>
<feature type="transmembrane region" description="Helical" evidence="10">
    <location>
        <begin position="695"/>
        <end position="717"/>
    </location>
</feature>
<evidence type="ECO:0000256" key="9">
    <source>
        <dbReference type="ARBA" id="ARBA00023180"/>
    </source>
</evidence>
<evidence type="ECO:0000259" key="12">
    <source>
        <dbReference type="PROSITE" id="PS50929"/>
    </source>
</evidence>
<name>A0ABD3S4F2_9LAMI</name>
<dbReference type="PANTHER" id="PTHR45136">
    <property type="entry name" value="ABC TRANSPORTER DOMAIN-CONTAINING PROTEIN"/>
    <property type="match status" value="1"/>
</dbReference>
<evidence type="ECO:0000256" key="4">
    <source>
        <dbReference type="ARBA" id="ARBA00022737"/>
    </source>
</evidence>
<dbReference type="SUPFAM" id="SSF52540">
    <property type="entry name" value="P-loop containing nucleoside triphosphate hydrolases"/>
    <property type="match status" value="2"/>
</dbReference>
<dbReference type="EMBL" id="JBJXBP010000007">
    <property type="protein sequence ID" value="KAL3819307.1"/>
    <property type="molecule type" value="Genomic_DNA"/>
</dbReference>
<sequence>MGDKVGLFRFADSMDKMLIFFGILSSIGEGLTAPMSMLVLSGAIDAFGTADKSITNEVVNKYGLRLLYVAIGVGIASFFEGLCWTRTAERQTSRIRVEYLKSVLRQEVGFFDTQDASSTTFQVVSNISTDAHSIQDVIADKIPNALAQFSAFIFGLLISFLLSWRLALVSLPFAIGFIAPAVGFGKLMTDIGIKSKDAYGVAGGIVEQAISNIRTVYSYVGEQKTVDTFSRALRESMNLGIKQGLMKGLMIGSMGMIFVTWALQSWVGGLLVTEKGESGGHVFVSGVCIILGGISCMSALPNVPFIIEALAAAKRIFEMIDHVPDIDPENDSGKVLENVRGQIEFREVDFSYPSRKDEPVLEGLNLKITPGQKVGLVGGSGSGKSTIISLLERFYDPVKGDILLDGHRIKRLQLKWLRSQIGLVNQEPVLFATSIKQNILFGKEDASMELIVSAAKSANAHDFIIKFPQGYDTQVGQLGFQLSGGQKQRIAIARALLRDPRILLLDEATSALDALSESMVQEAIDKASLGRTTIIIAHCFTSIRNVDKILVLESGRVLESGSHAELMAINNGEGGIYSQMLKLQKSEIRSEASSLYAHSPTSLALSSIQNSPASSFSSYYERDEKSNKISTPNPSQWRLLEMNAPEWKRALLGCLGAVIFGAILPINACFMGSLVSVYFKNNRSEIKSETKFYSFMFLGIGFITFFSNLLQHYNFAIMGERLTKRMREKVLQNVFTFEVGWFDQDENTTNMVRSLVGDRISLLVQVFANAFLSFALGLVVTWKVSAVVIAIQPLIIASFYYKTVLMTQMSENAQEAQNEGSQLASEAVVNHRTITAFSSQNRIIDLFEATLGGPKKESIRQSWISGVGLSTSQFLTVAAVTLTFWYGGTLMSKGLLTSKQLFLAFFILMSTGKTIADAGTMTSDLSKGSSAVGSVFAILDRKSKIESDNQEGIKASDQTLKGMIEFDGVFFSYPSRPEQMIFQGLSLKIDAGTTIALVGESGSGKSTVIGLIERFYDPLKGSVLIDDYDVKSYNLRDLRSHIALVSQEPALFSGTIYDNIVYGRDDATEAEIIEAATLANAHEFISSMKDGYETYCGERGVQLSGGQKQRIALARAILKKPSILLLDEATSALDSVSENLVQEALEKMMVDRTCVIVAHRLSTIQMADSIAVIKNGKVVEKGSHSELLALGDHGSYCSLIKLQHCYSP</sequence>
<evidence type="ECO:0000313" key="13">
    <source>
        <dbReference type="EMBL" id="KAL3819307.1"/>
    </source>
</evidence>
<dbReference type="FunFam" id="3.40.50.300:FF:000205">
    <property type="entry name" value="ABC transporter B family member 4"/>
    <property type="match status" value="2"/>
</dbReference>
<dbReference type="CDD" id="cd18577">
    <property type="entry name" value="ABC_6TM_Pgp_ABCB1_D1_like"/>
    <property type="match status" value="1"/>
</dbReference>
<dbReference type="InterPro" id="IPR011527">
    <property type="entry name" value="ABC1_TM_dom"/>
</dbReference>
<dbReference type="PANTHER" id="PTHR45136:SF2">
    <property type="entry name" value="ABC TRANSPORTER DOMAIN-CONTAINING PROTEIN"/>
    <property type="match status" value="1"/>
</dbReference>
<keyword evidence="4" id="KW-0677">Repeat</keyword>
<feature type="transmembrane region" description="Helical" evidence="10">
    <location>
        <begin position="863"/>
        <end position="886"/>
    </location>
</feature>
<evidence type="ECO:0000256" key="6">
    <source>
        <dbReference type="ARBA" id="ARBA00022840"/>
    </source>
</evidence>
<evidence type="ECO:0000256" key="5">
    <source>
        <dbReference type="ARBA" id="ARBA00022741"/>
    </source>
</evidence>
<evidence type="ECO:0000256" key="1">
    <source>
        <dbReference type="ARBA" id="ARBA00007577"/>
    </source>
</evidence>
<dbReference type="AlphaFoldDB" id="A0ABD3S4F2"/>
<comment type="caution">
    <text evidence="13">The sequence shown here is derived from an EMBL/GenBank/DDBJ whole genome shotgun (WGS) entry which is preliminary data.</text>
</comment>
<dbReference type="CDD" id="cd03249">
    <property type="entry name" value="ABC_MTABC3_MDL1_MDL2"/>
    <property type="match status" value="2"/>
</dbReference>
<feature type="domain" description="ABC transporter" evidence="11">
    <location>
        <begin position="964"/>
        <end position="1200"/>
    </location>
</feature>
<comment type="similarity">
    <text evidence="1">Belongs to the ABC transporter superfamily. ABCB family. Multidrug resistance exporter (TC 3.A.1.201) subfamily.</text>
</comment>
<dbReference type="PROSITE" id="PS50893">
    <property type="entry name" value="ABC_TRANSPORTER_2"/>
    <property type="match status" value="2"/>
</dbReference>
<organism evidence="13 14">
    <name type="scientific">Penstemon smallii</name>
    <dbReference type="NCBI Taxonomy" id="265156"/>
    <lineage>
        <taxon>Eukaryota</taxon>
        <taxon>Viridiplantae</taxon>
        <taxon>Streptophyta</taxon>
        <taxon>Embryophyta</taxon>
        <taxon>Tracheophyta</taxon>
        <taxon>Spermatophyta</taxon>
        <taxon>Magnoliopsida</taxon>
        <taxon>eudicotyledons</taxon>
        <taxon>Gunneridae</taxon>
        <taxon>Pentapetalae</taxon>
        <taxon>asterids</taxon>
        <taxon>lamiids</taxon>
        <taxon>Lamiales</taxon>
        <taxon>Plantaginaceae</taxon>
        <taxon>Cheloneae</taxon>
        <taxon>Penstemon</taxon>
    </lineage>
</organism>
<dbReference type="CDD" id="cd18578">
    <property type="entry name" value="ABC_6TM_Pgp_ABCB1_D2_like"/>
    <property type="match status" value="1"/>
</dbReference>
<feature type="transmembrane region" description="Helical" evidence="10">
    <location>
        <begin position="145"/>
        <end position="164"/>
    </location>
</feature>
<proteinExistence type="inferred from homology"/>
<keyword evidence="14" id="KW-1185">Reference proteome</keyword>
<dbReference type="Gene3D" id="1.20.1560.10">
    <property type="entry name" value="ABC transporter type 1, transmembrane domain"/>
    <property type="match status" value="1"/>
</dbReference>
<feature type="transmembrane region" description="Helical" evidence="10">
    <location>
        <begin position="170"/>
        <end position="189"/>
    </location>
</feature>
<dbReference type="SMART" id="SM00382">
    <property type="entry name" value="AAA"/>
    <property type="match status" value="2"/>
</dbReference>
<dbReference type="InterPro" id="IPR027417">
    <property type="entry name" value="P-loop_NTPase"/>
</dbReference>
<feature type="transmembrane region" description="Helical" evidence="10">
    <location>
        <begin position="62"/>
        <end position="84"/>
    </location>
</feature>
<evidence type="ECO:0000256" key="2">
    <source>
        <dbReference type="ARBA" id="ARBA00022448"/>
    </source>
</evidence>
<protein>
    <submittedName>
        <fullName evidence="13">Uncharacterized protein</fullName>
    </submittedName>
</protein>
<evidence type="ECO:0000256" key="3">
    <source>
        <dbReference type="ARBA" id="ARBA00022692"/>
    </source>
</evidence>
<feature type="transmembrane region" description="Helical" evidence="10">
    <location>
        <begin position="784"/>
        <end position="801"/>
    </location>
</feature>
<feature type="domain" description="ABC transmembrane type-1" evidence="12">
    <location>
        <begin position="20"/>
        <end position="308"/>
    </location>
</feature>
<evidence type="ECO:0000256" key="10">
    <source>
        <dbReference type="SAM" id="Phobius"/>
    </source>
</evidence>
<feature type="transmembrane region" description="Helical" evidence="10">
    <location>
        <begin position="760"/>
        <end position="778"/>
    </location>
</feature>
<feature type="transmembrane region" description="Helical" evidence="10">
    <location>
        <begin position="244"/>
        <end position="263"/>
    </location>
</feature>
<dbReference type="InterPro" id="IPR036640">
    <property type="entry name" value="ABC1_TM_sf"/>
</dbReference>
<reference evidence="13 14" key="1">
    <citation type="submission" date="2024-12" db="EMBL/GenBank/DDBJ databases">
        <title>The unique morphological basis and parallel evolutionary history of personate flowers in Penstemon.</title>
        <authorList>
            <person name="Depatie T.H."/>
            <person name="Wessinger C.A."/>
        </authorList>
    </citation>
    <scope>NUCLEOTIDE SEQUENCE [LARGE SCALE GENOMIC DNA]</scope>
    <source>
        <strain evidence="13">WTNN_2</strain>
        <tissue evidence="13">Leaf</tissue>
    </source>
</reference>
<feature type="domain" description="ABC transmembrane type-1" evidence="12">
    <location>
        <begin position="651"/>
        <end position="927"/>
    </location>
</feature>
<accession>A0ABD3S4F2</accession>
<feature type="transmembrane region" description="Helical" evidence="10">
    <location>
        <begin position="283"/>
        <end position="307"/>
    </location>
</feature>
<keyword evidence="8 10" id="KW-0472">Membrane</keyword>
<dbReference type="Pfam" id="PF00005">
    <property type="entry name" value="ABC_tran"/>
    <property type="match status" value="2"/>
</dbReference>
<dbReference type="Gene3D" id="3.40.50.300">
    <property type="entry name" value="P-loop containing nucleotide triphosphate hydrolases"/>
    <property type="match status" value="2"/>
</dbReference>
<keyword evidence="9" id="KW-0325">Glycoprotein</keyword>
<dbReference type="Proteomes" id="UP001634393">
    <property type="component" value="Unassembled WGS sequence"/>
</dbReference>